<dbReference type="InterPro" id="IPR036396">
    <property type="entry name" value="Cyt_P450_sf"/>
</dbReference>
<keyword evidence="5" id="KW-0479">Metal-binding</keyword>
<gene>
    <name evidence="10" type="ORF">GFSPODELE1_LOCUS8568</name>
</gene>
<comment type="pathway">
    <text evidence="2">Secondary metabolite biosynthesis.</text>
</comment>
<evidence type="ECO:0000256" key="4">
    <source>
        <dbReference type="ARBA" id="ARBA00022617"/>
    </source>
</evidence>
<dbReference type="Gene3D" id="1.10.630.10">
    <property type="entry name" value="Cytochrome P450"/>
    <property type="match status" value="1"/>
</dbReference>
<evidence type="ECO:0000313" key="11">
    <source>
        <dbReference type="Proteomes" id="UP001497453"/>
    </source>
</evidence>
<keyword evidence="8" id="KW-0503">Monooxygenase</keyword>
<organism evidence="10 11">
    <name type="scientific">Somion occarium</name>
    <dbReference type="NCBI Taxonomy" id="3059160"/>
    <lineage>
        <taxon>Eukaryota</taxon>
        <taxon>Fungi</taxon>
        <taxon>Dikarya</taxon>
        <taxon>Basidiomycota</taxon>
        <taxon>Agaricomycotina</taxon>
        <taxon>Agaricomycetes</taxon>
        <taxon>Polyporales</taxon>
        <taxon>Cerrenaceae</taxon>
        <taxon>Somion</taxon>
    </lineage>
</organism>
<dbReference type="PRINTS" id="PR00385">
    <property type="entry name" value="P450"/>
</dbReference>
<sequence>MFVQIGLLAVFTHMVFQHWEPKDVTRALTVLLSGSLGSILFAKSLTASGILVAVATFIASLCLSVVFYRVSPFHPLAQYPGPILNKITQLAPMWTVYTGHQHLTNHKLHAKYGPIVRIGPNDLSIVDVDAVNSVLGAGGLPKGQYYNARQIPNAPQNIIGMRGEAHAARRKLWNRGFSPESLQGYEAGIARRASQVVNKLNESVGKETDLVKWINYFAFDVMGEMAFGRSFNMITEGDKGGIWDTLGKFALQGAIASHIPWARGVFLKVPMFSKHFGKMRQFGMGCAMQRMKSEAKVKDLWYYLSDEAGIEKVKPAVPEVSADGTFAVVAGSDTTASALSSLFWFLIMNPDVYKKVQEEIDTVYPDYADPLNTARHAKLVYLNACINETLRLHPPIPTNGPRQVPEGTRGKLVAGRHIPEGTQVYVPPYSMHRDPRYFSPEPESFIPDRWLSASSFDKASSEKAFIPFSYGPANCVGRQMAKNEMLMFASVLLQHFTFQFAPGFGGREAEKWPERRLDYLVTTRAPLLCAEIQDPLMVMPHFCMTFRSKHDRRQLLTAKEIQGEW</sequence>
<dbReference type="PANTHER" id="PTHR24305:SF166">
    <property type="entry name" value="CYTOCHROME P450 12A4, MITOCHONDRIAL-RELATED"/>
    <property type="match status" value="1"/>
</dbReference>
<dbReference type="EMBL" id="OZ037949">
    <property type="protein sequence ID" value="CAL1711924.1"/>
    <property type="molecule type" value="Genomic_DNA"/>
</dbReference>
<keyword evidence="9" id="KW-0812">Transmembrane</keyword>
<accession>A0ABP1DZ95</accession>
<evidence type="ECO:0000256" key="8">
    <source>
        <dbReference type="ARBA" id="ARBA00023033"/>
    </source>
</evidence>
<evidence type="ECO:0000313" key="10">
    <source>
        <dbReference type="EMBL" id="CAL1711924.1"/>
    </source>
</evidence>
<evidence type="ECO:0000256" key="6">
    <source>
        <dbReference type="ARBA" id="ARBA00023002"/>
    </source>
</evidence>
<protein>
    <recommendedName>
        <fullName evidence="12">Cytochrome P450</fullName>
    </recommendedName>
</protein>
<comment type="cofactor">
    <cofactor evidence="1">
        <name>heme</name>
        <dbReference type="ChEBI" id="CHEBI:30413"/>
    </cofactor>
</comment>
<evidence type="ECO:0000256" key="7">
    <source>
        <dbReference type="ARBA" id="ARBA00023004"/>
    </source>
</evidence>
<evidence type="ECO:0000256" key="1">
    <source>
        <dbReference type="ARBA" id="ARBA00001971"/>
    </source>
</evidence>
<keyword evidence="9" id="KW-0472">Membrane</keyword>
<evidence type="ECO:0008006" key="12">
    <source>
        <dbReference type="Google" id="ProtNLM"/>
    </source>
</evidence>
<dbReference type="InterPro" id="IPR002401">
    <property type="entry name" value="Cyt_P450_E_grp-I"/>
</dbReference>
<keyword evidence="11" id="KW-1185">Reference proteome</keyword>
<feature type="transmembrane region" description="Helical" evidence="9">
    <location>
        <begin position="49"/>
        <end position="68"/>
    </location>
</feature>
<comment type="similarity">
    <text evidence="3">Belongs to the cytochrome P450 family.</text>
</comment>
<dbReference type="PANTHER" id="PTHR24305">
    <property type="entry name" value="CYTOCHROME P450"/>
    <property type="match status" value="1"/>
</dbReference>
<keyword evidence="9" id="KW-1133">Transmembrane helix</keyword>
<keyword evidence="6" id="KW-0560">Oxidoreductase</keyword>
<feature type="transmembrane region" description="Helical" evidence="9">
    <location>
        <begin position="27"/>
        <end position="42"/>
    </location>
</feature>
<evidence type="ECO:0000256" key="9">
    <source>
        <dbReference type="SAM" id="Phobius"/>
    </source>
</evidence>
<keyword evidence="4" id="KW-0349">Heme</keyword>
<dbReference type="CDD" id="cd11061">
    <property type="entry name" value="CYP67-like"/>
    <property type="match status" value="1"/>
</dbReference>
<dbReference type="PRINTS" id="PR00463">
    <property type="entry name" value="EP450I"/>
</dbReference>
<keyword evidence="7" id="KW-0408">Iron</keyword>
<evidence type="ECO:0000256" key="2">
    <source>
        <dbReference type="ARBA" id="ARBA00005179"/>
    </source>
</evidence>
<dbReference type="InterPro" id="IPR001128">
    <property type="entry name" value="Cyt_P450"/>
</dbReference>
<dbReference type="Pfam" id="PF00067">
    <property type="entry name" value="p450"/>
    <property type="match status" value="1"/>
</dbReference>
<evidence type="ECO:0000256" key="3">
    <source>
        <dbReference type="ARBA" id="ARBA00010617"/>
    </source>
</evidence>
<evidence type="ECO:0000256" key="5">
    <source>
        <dbReference type="ARBA" id="ARBA00022723"/>
    </source>
</evidence>
<dbReference type="InterPro" id="IPR050121">
    <property type="entry name" value="Cytochrome_P450_monoxygenase"/>
</dbReference>
<dbReference type="Proteomes" id="UP001497453">
    <property type="component" value="Chromosome 6"/>
</dbReference>
<dbReference type="SUPFAM" id="SSF48264">
    <property type="entry name" value="Cytochrome P450"/>
    <property type="match status" value="1"/>
</dbReference>
<reference evidence="11" key="1">
    <citation type="submission" date="2024-04" db="EMBL/GenBank/DDBJ databases">
        <authorList>
            <person name="Shaw F."/>
            <person name="Minotto A."/>
        </authorList>
    </citation>
    <scope>NUCLEOTIDE SEQUENCE [LARGE SCALE GENOMIC DNA]</scope>
</reference>
<name>A0ABP1DZ95_9APHY</name>
<proteinExistence type="inferred from homology"/>